<evidence type="ECO:0000256" key="1">
    <source>
        <dbReference type="SAM" id="MobiDB-lite"/>
    </source>
</evidence>
<reference evidence="2 3" key="1">
    <citation type="journal article" date="2015" name="Nature">
        <title>rRNA introns, odd ribosomes, and small enigmatic genomes across a large radiation of phyla.</title>
        <authorList>
            <person name="Brown C.T."/>
            <person name="Hug L.A."/>
            <person name="Thomas B.C."/>
            <person name="Sharon I."/>
            <person name="Castelle C.J."/>
            <person name="Singh A."/>
            <person name="Wilkins M.J."/>
            <person name="Williams K.H."/>
            <person name="Banfield J.F."/>
        </authorList>
    </citation>
    <scope>NUCLEOTIDE SEQUENCE [LARGE SCALE GENOMIC DNA]</scope>
</reference>
<protein>
    <submittedName>
        <fullName evidence="2">Uncharacterized protein</fullName>
    </submittedName>
</protein>
<evidence type="ECO:0000313" key="2">
    <source>
        <dbReference type="EMBL" id="KKT01271.1"/>
    </source>
</evidence>
<name>A0A0G1DTQ4_9BACT</name>
<organism evidence="2 3">
    <name type="scientific">Candidatus Nomurabacteria bacterium GW2011_GWA2_43_15</name>
    <dbReference type="NCBI Taxonomy" id="1618738"/>
    <lineage>
        <taxon>Bacteria</taxon>
        <taxon>Candidatus Nomuraibacteriota</taxon>
    </lineage>
</organism>
<evidence type="ECO:0000313" key="3">
    <source>
        <dbReference type="Proteomes" id="UP000034646"/>
    </source>
</evidence>
<feature type="region of interest" description="Disordered" evidence="1">
    <location>
        <begin position="19"/>
        <end position="58"/>
    </location>
</feature>
<dbReference type="STRING" id="1618738.UV76_C0001G0029"/>
<accession>A0A0G1DTQ4</accession>
<dbReference type="Proteomes" id="UP000034646">
    <property type="component" value="Unassembled WGS sequence"/>
</dbReference>
<dbReference type="EMBL" id="LCFS01000001">
    <property type="protein sequence ID" value="KKT01271.1"/>
    <property type="molecule type" value="Genomic_DNA"/>
</dbReference>
<dbReference type="AlphaFoldDB" id="A0A0G1DTQ4"/>
<comment type="caution">
    <text evidence="2">The sequence shown here is derived from an EMBL/GenBank/DDBJ whole genome shotgun (WGS) entry which is preliminary data.</text>
</comment>
<feature type="compositionally biased region" description="Basic and acidic residues" evidence="1">
    <location>
        <begin position="49"/>
        <end position="58"/>
    </location>
</feature>
<proteinExistence type="predicted"/>
<sequence length="58" mass="6170">MRDSWTGLRIVHEEGGRVTVTFPEGPTGVGSSTEEAISRALAQKATPTEAKEKGGEKK</sequence>
<gene>
    <name evidence="2" type="ORF">UV76_C0001G0029</name>
</gene>